<dbReference type="Gene3D" id="1.10.10.10">
    <property type="entry name" value="Winged helix-like DNA-binding domain superfamily/Winged helix DNA-binding domain"/>
    <property type="match status" value="1"/>
</dbReference>
<dbReference type="Gene3D" id="1.10.1740.10">
    <property type="match status" value="1"/>
</dbReference>
<dbReference type="InterPro" id="IPR013324">
    <property type="entry name" value="RNA_pol_sigma_r3/r4-like"/>
</dbReference>
<evidence type="ECO:0000256" key="3">
    <source>
        <dbReference type="ARBA" id="ARBA00023082"/>
    </source>
</evidence>
<dbReference type="NCBIfam" id="TIGR02937">
    <property type="entry name" value="sigma70-ECF"/>
    <property type="match status" value="1"/>
</dbReference>
<evidence type="ECO:0000259" key="7">
    <source>
        <dbReference type="Pfam" id="PF08281"/>
    </source>
</evidence>
<evidence type="ECO:0000313" key="9">
    <source>
        <dbReference type="Proteomes" id="UP000295680"/>
    </source>
</evidence>
<evidence type="ECO:0000259" key="6">
    <source>
        <dbReference type="Pfam" id="PF04542"/>
    </source>
</evidence>
<accession>A0A4R2IY17</accession>
<dbReference type="InterPro" id="IPR039425">
    <property type="entry name" value="RNA_pol_sigma-70-like"/>
</dbReference>
<dbReference type="GO" id="GO:0006352">
    <property type="term" value="P:DNA-templated transcription initiation"/>
    <property type="evidence" value="ECO:0007669"/>
    <property type="project" value="InterPro"/>
</dbReference>
<feature type="domain" description="RNA polymerase sigma factor 70 region 4 type 2" evidence="7">
    <location>
        <begin position="144"/>
        <end position="195"/>
    </location>
</feature>
<feature type="region of interest" description="Disordered" evidence="5">
    <location>
        <begin position="1"/>
        <end position="26"/>
    </location>
</feature>
<comment type="caution">
    <text evidence="8">The sequence shown here is derived from an EMBL/GenBank/DDBJ whole genome shotgun (WGS) entry which is preliminary data.</text>
</comment>
<protein>
    <submittedName>
        <fullName evidence="8">RNA polymerase sigma-70 factor (ECF subfamily)</fullName>
    </submittedName>
</protein>
<sequence>MLPDRGDPALGPPAGAEPVEDRHSDSALWRRAASGNKAAFGELFERHAQAVWNHAYRLTGSWSLAEDLTSITFMTAWRKLNEVTLVRDSALPWLYAVAGNLARSEYRSSGRFARMLRRVPTQEAVADHAEHVADKVDGENRMRTVLAAVAKLPKSERQVVELCLIGELSVAEAAELLGLEDVSIRSRISRARARLRKVLGRDLTEEES</sequence>
<dbReference type="EMBL" id="SLWS01000014">
    <property type="protein sequence ID" value="TCO49902.1"/>
    <property type="molecule type" value="Genomic_DNA"/>
</dbReference>
<dbReference type="SUPFAM" id="SSF88946">
    <property type="entry name" value="Sigma2 domain of RNA polymerase sigma factors"/>
    <property type="match status" value="1"/>
</dbReference>
<evidence type="ECO:0000256" key="4">
    <source>
        <dbReference type="ARBA" id="ARBA00023163"/>
    </source>
</evidence>
<dbReference type="GO" id="GO:0003677">
    <property type="term" value="F:DNA binding"/>
    <property type="evidence" value="ECO:0007669"/>
    <property type="project" value="InterPro"/>
</dbReference>
<evidence type="ECO:0000256" key="1">
    <source>
        <dbReference type="ARBA" id="ARBA00010641"/>
    </source>
</evidence>
<dbReference type="AlphaFoldDB" id="A0A4R2IY17"/>
<dbReference type="PANTHER" id="PTHR43133">
    <property type="entry name" value="RNA POLYMERASE ECF-TYPE SIGMA FACTO"/>
    <property type="match status" value="1"/>
</dbReference>
<feature type="domain" description="RNA polymerase sigma-70 region 2" evidence="6">
    <location>
        <begin position="43"/>
        <end position="111"/>
    </location>
</feature>
<dbReference type="SUPFAM" id="SSF88659">
    <property type="entry name" value="Sigma3 and sigma4 domains of RNA polymerase sigma factors"/>
    <property type="match status" value="1"/>
</dbReference>
<keyword evidence="2" id="KW-0805">Transcription regulation</keyword>
<keyword evidence="4" id="KW-0804">Transcription</keyword>
<dbReference type="PANTHER" id="PTHR43133:SF25">
    <property type="entry name" value="RNA POLYMERASE SIGMA FACTOR RFAY-RELATED"/>
    <property type="match status" value="1"/>
</dbReference>
<dbReference type="InterPro" id="IPR007627">
    <property type="entry name" value="RNA_pol_sigma70_r2"/>
</dbReference>
<dbReference type="InterPro" id="IPR014284">
    <property type="entry name" value="RNA_pol_sigma-70_dom"/>
</dbReference>
<dbReference type="InterPro" id="IPR013249">
    <property type="entry name" value="RNA_pol_sigma70_r4_t2"/>
</dbReference>
<dbReference type="Pfam" id="PF04542">
    <property type="entry name" value="Sigma70_r2"/>
    <property type="match status" value="1"/>
</dbReference>
<keyword evidence="9" id="KW-1185">Reference proteome</keyword>
<evidence type="ECO:0000313" key="8">
    <source>
        <dbReference type="EMBL" id="TCO49902.1"/>
    </source>
</evidence>
<gene>
    <name evidence="8" type="ORF">EV192_114272</name>
</gene>
<name>A0A4R2IY17_9PSEU</name>
<dbReference type="RefSeq" id="WP_132125149.1">
    <property type="nucleotide sequence ID" value="NZ_SLWS01000014.1"/>
</dbReference>
<dbReference type="InterPro" id="IPR013325">
    <property type="entry name" value="RNA_pol_sigma_r2"/>
</dbReference>
<dbReference type="Pfam" id="PF08281">
    <property type="entry name" value="Sigma70_r4_2"/>
    <property type="match status" value="1"/>
</dbReference>
<reference evidence="8 9" key="1">
    <citation type="submission" date="2019-03" db="EMBL/GenBank/DDBJ databases">
        <title>Genomic Encyclopedia of Type Strains, Phase IV (KMG-IV): sequencing the most valuable type-strain genomes for metagenomic binning, comparative biology and taxonomic classification.</title>
        <authorList>
            <person name="Goeker M."/>
        </authorList>
    </citation>
    <scope>NUCLEOTIDE SEQUENCE [LARGE SCALE GENOMIC DNA]</scope>
    <source>
        <strain evidence="8 9">DSM 45934</strain>
    </source>
</reference>
<keyword evidence="3" id="KW-0731">Sigma factor</keyword>
<dbReference type="GO" id="GO:0016987">
    <property type="term" value="F:sigma factor activity"/>
    <property type="evidence" value="ECO:0007669"/>
    <property type="project" value="UniProtKB-KW"/>
</dbReference>
<evidence type="ECO:0000256" key="5">
    <source>
        <dbReference type="SAM" id="MobiDB-lite"/>
    </source>
</evidence>
<comment type="similarity">
    <text evidence="1">Belongs to the sigma-70 factor family. ECF subfamily.</text>
</comment>
<dbReference type="Proteomes" id="UP000295680">
    <property type="component" value="Unassembled WGS sequence"/>
</dbReference>
<evidence type="ECO:0000256" key="2">
    <source>
        <dbReference type="ARBA" id="ARBA00023015"/>
    </source>
</evidence>
<dbReference type="InterPro" id="IPR036388">
    <property type="entry name" value="WH-like_DNA-bd_sf"/>
</dbReference>
<organism evidence="8 9">
    <name type="scientific">Actinocrispum wychmicini</name>
    <dbReference type="NCBI Taxonomy" id="1213861"/>
    <lineage>
        <taxon>Bacteria</taxon>
        <taxon>Bacillati</taxon>
        <taxon>Actinomycetota</taxon>
        <taxon>Actinomycetes</taxon>
        <taxon>Pseudonocardiales</taxon>
        <taxon>Pseudonocardiaceae</taxon>
        <taxon>Actinocrispum</taxon>
    </lineage>
</organism>
<dbReference type="OrthoDB" id="5518337at2"/>
<proteinExistence type="inferred from homology"/>